<evidence type="ECO:0000259" key="5">
    <source>
        <dbReference type="Pfam" id="PF01168"/>
    </source>
</evidence>
<keyword evidence="7" id="KW-1185">Reference proteome</keyword>
<dbReference type="OrthoDB" id="9804072at2"/>
<organism evidence="6 7">
    <name type="scientific">Paracoccus salipaludis</name>
    <dbReference type="NCBI Taxonomy" id="2032623"/>
    <lineage>
        <taxon>Bacteria</taxon>
        <taxon>Pseudomonadati</taxon>
        <taxon>Pseudomonadota</taxon>
        <taxon>Alphaproteobacteria</taxon>
        <taxon>Rhodobacterales</taxon>
        <taxon>Paracoccaceae</taxon>
        <taxon>Paracoccus</taxon>
    </lineage>
</organism>
<feature type="modified residue" description="N6-(pyridoxal phosphate)lysine" evidence="2 3">
    <location>
        <position position="31"/>
    </location>
</feature>
<dbReference type="PANTHER" id="PTHR10146:SF14">
    <property type="entry name" value="PYRIDOXAL PHOSPHATE HOMEOSTASIS PROTEIN"/>
    <property type="match status" value="1"/>
</dbReference>
<dbReference type="InterPro" id="IPR001608">
    <property type="entry name" value="Ala_racemase_N"/>
</dbReference>
<dbReference type="InterPro" id="IPR011078">
    <property type="entry name" value="PyrdxlP_homeostasis"/>
</dbReference>
<evidence type="ECO:0000256" key="4">
    <source>
        <dbReference type="RuleBase" id="RU004514"/>
    </source>
</evidence>
<name>A0A2A2GI05_9RHOB</name>
<comment type="caution">
    <text evidence="6">The sequence shown here is derived from an EMBL/GenBank/DDBJ whole genome shotgun (WGS) entry which is preliminary data.</text>
</comment>
<evidence type="ECO:0000256" key="3">
    <source>
        <dbReference type="PIRSR" id="PIRSR004848-1"/>
    </source>
</evidence>
<evidence type="ECO:0000313" key="7">
    <source>
        <dbReference type="Proteomes" id="UP000218023"/>
    </source>
</evidence>
<proteinExistence type="inferred from homology"/>
<dbReference type="InterPro" id="IPR029066">
    <property type="entry name" value="PLP-binding_barrel"/>
</dbReference>
<keyword evidence="1 2" id="KW-0663">Pyridoxal phosphate</keyword>
<evidence type="ECO:0000313" key="6">
    <source>
        <dbReference type="EMBL" id="PAU96978.1"/>
    </source>
</evidence>
<accession>A0A2A2GI05</accession>
<dbReference type="CDD" id="cd00635">
    <property type="entry name" value="PLPDE_III_YBL036c_like"/>
    <property type="match status" value="1"/>
</dbReference>
<dbReference type="PIRSF" id="PIRSF004848">
    <property type="entry name" value="YBL036c_PLPDEIII"/>
    <property type="match status" value="1"/>
</dbReference>
<reference evidence="6 7" key="1">
    <citation type="submission" date="2017-09" db="EMBL/GenBank/DDBJ databases">
        <title>Paracoccus alkalisoli sp. nov., isolated from saline alkaline soil.</title>
        <authorList>
            <person name="Dong X."/>
            <person name="Zhang G."/>
        </authorList>
    </citation>
    <scope>NUCLEOTIDE SEQUENCE [LARGE SCALE GENOMIC DNA]</scope>
    <source>
        <strain evidence="6 7">WN007</strain>
    </source>
</reference>
<dbReference type="GO" id="GO:0030170">
    <property type="term" value="F:pyridoxal phosphate binding"/>
    <property type="evidence" value="ECO:0007669"/>
    <property type="project" value="UniProtKB-UniRule"/>
</dbReference>
<comment type="cofactor">
    <cofactor evidence="3">
        <name>pyridoxal 5'-phosphate</name>
        <dbReference type="ChEBI" id="CHEBI:597326"/>
    </cofactor>
</comment>
<dbReference type="RefSeq" id="WP_095640353.1">
    <property type="nucleotide sequence ID" value="NZ_NSJZ01000008.1"/>
</dbReference>
<dbReference type="FunFam" id="3.20.20.10:FF:000018">
    <property type="entry name" value="Pyridoxal phosphate homeostasis protein"/>
    <property type="match status" value="1"/>
</dbReference>
<dbReference type="NCBIfam" id="TIGR00044">
    <property type="entry name" value="YggS family pyridoxal phosphate-dependent enzyme"/>
    <property type="match status" value="1"/>
</dbReference>
<dbReference type="Proteomes" id="UP000218023">
    <property type="component" value="Unassembled WGS sequence"/>
</dbReference>
<dbReference type="Gene3D" id="3.20.20.10">
    <property type="entry name" value="Alanine racemase"/>
    <property type="match status" value="1"/>
</dbReference>
<feature type="domain" description="Alanine racemase N-terminal" evidence="5">
    <location>
        <begin position="2"/>
        <end position="215"/>
    </location>
</feature>
<dbReference type="HAMAP" id="MF_02087">
    <property type="entry name" value="PLP_homeostasis"/>
    <property type="match status" value="1"/>
</dbReference>
<comment type="function">
    <text evidence="2">Pyridoxal 5'-phosphate (PLP)-binding protein, which is involved in PLP homeostasis.</text>
</comment>
<comment type="similarity">
    <text evidence="2 4">Belongs to the pyridoxal phosphate-binding protein YggS/PROSC family.</text>
</comment>
<dbReference type="EMBL" id="NSJZ01000008">
    <property type="protein sequence ID" value="PAU96978.1"/>
    <property type="molecule type" value="Genomic_DNA"/>
</dbReference>
<evidence type="ECO:0000256" key="1">
    <source>
        <dbReference type="ARBA" id="ARBA00022898"/>
    </source>
</evidence>
<dbReference type="Pfam" id="PF01168">
    <property type="entry name" value="Ala_racemase_N"/>
    <property type="match status" value="1"/>
</dbReference>
<gene>
    <name evidence="6" type="ORF">CK240_10790</name>
</gene>
<dbReference type="SUPFAM" id="SSF51419">
    <property type="entry name" value="PLP-binding barrel"/>
    <property type="match status" value="1"/>
</dbReference>
<sequence>MSLDDIRQRIETASRAAGRDPADVTLIAVSKLQPDARVIAALEAGQRVFGENYVQEAQRKWPALRDGRPGIELHLIGPLQSNKALAAVELFDAIHSLDRPSLAQRLARSVQDLGRAPRMFVQVNTGDEPQKAGILAAEADGFIALCRSLDLPVAGCMCIPPEGEDPLPHFRLLRVIAERNGLNGLSMGMSADFDTAIAEGATHVRVGSAIFGMRPKQTPEDGDTASQA</sequence>
<evidence type="ECO:0000256" key="2">
    <source>
        <dbReference type="HAMAP-Rule" id="MF_02087"/>
    </source>
</evidence>
<protein>
    <recommendedName>
        <fullName evidence="2">Pyridoxal phosphate homeostasis protein</fullName>
        <shortName evidence="2">PLP homeostasis protein</shortName>
    </recommendedName>
</protein>
<dbReference type="AlphaFoldDB" id="A0A2A2GI05"/>
<dbReference type="PANTHER" id="PTHR10146">
    <property type="entry name" value="PROLINE SYNTHETASE CO-TRANSCRIBED BACTERIAL HOMOLOG PROTEIN"/>
    <property type="match status" value="1"/>
</dbReference>